<dbReference type="GO" id="GO:0005886">
    <property type="term" value="C:plasma membrane"/>
    <property type="evidence" value="ECO:0007669"/>
    <property type="project" value="UniProtKB-SubCell"/>
</dbReference>
<proteinExistence type="inferred from homology"/>
<name>A0A315ESF2_9BURK</name>
<evidence type="ECO:0000256" key="3">
    <source>
        <dbReference type="ARBA" id="ARBA00010299"/>
    </source>
</evidence>
<dbReference type="Pfam" id="PF14842">
    <property type="entry name" value="FliG_N"/>
    <property type="match status" value="1"/>
</dbReference>
<dbReference type="AlphaFoldDB" id="A0A315ESF2"/>
<dbReference type="GO" id="GO:0006935">
    <property type="term" value="P:chemotaxis"/>
    <property type="evidence" value="ECO:0007669"/>
    <property type="project" value="UniProtKB-KW"/>
</dbReference>
<dbReference type="PIRSF" id="PIRSF003161">
    <property type="entry name" value="FliG"/>
    <property type="match status" value="1"/>
</dbReference>
<evidence type="ECO:0000256" key="5">
    <source>
        <dbReference type="ARBA" id="ARBA00022475"/>
    </source>
</evidence>
<evidence type="ECO:0000259" key="12">
    <source>
        <dbReference type="Pfam" id="PF14841"/>
    </source>
</evidence>
<dbReference type="NCBIfam" id="TIGR00207">
    <property type="entry name" value="fliG"/>
    <property type="match status" value="1"/>
</dbReference>
<dbReference type="InterPro" id="IPR023087">
    <property type="entry name" value="Flg_Motor_Flig_C"/>
</dbReference>
<comment type="function">
    <text evidence="10">FliG is one of three proteins (FliG, FliN, FliM) that forms the rotor-mounted switch complex (C ring), located at the base of the basal body. This complex interacts with the CheY and CheZ chemotaxis proteins, in addition to contacting components of the motor that determine the direction of flagellar rotation.</text>
</comment>
<comment type="caution">
    <text evidence="14">The sequence shown here is derived from an EMBL/GenBank/DDBJ whole genome shotgun (WGS) entry which is preliminary data.</text>
</comment>
<keyword evidence="9" id="KW-0975">Bacterial flagellum</keyword>
<dbReference type="InterPro" id="IPR032779">
    <property type="entry name" value="FliG_M"/>
</dbReference>
<evidence type="ECO:0000256" key="4">
    <source>
        <dbReference type="ARBA" id="ARBA00021870"/>
    </source>
</evidence>
<evidence type="ECO:0000256" key="9">
    <source>
        <dbReference type="ARBA" id="ARBA00023143"/>
    </source>
</evidence>
<evidence type="ECO:0000256" key="2">
    <source>
        <dbReference type="ARBA" id="ARBA00004413"/>
    </source>
</evidence>
<accession>A0A315ESF2</accession>
<keyword evidence="8" id="KW-0472">Membrane</keyword>
<dbReference type="InterPro" id="IPR028263">
    <property type="entry name" value="FliG_N"/>
</dbReference>
<keyword evidence="14" id="KW-0966">Cell projection</keyword>
<dbReference type="Pfam" id="PF01706">
    <property type="entry name" value="FliG_C"/>
    <property type="match status" value="1"/>
</dbReference>
<feature type="domain" description="Flagellar motor switch protein FliG N-terminal" evidence="13">
    <location>
        <begin position="12"/>
        <end position="113"/>
    </location>
</feature>
<keyword evidence="5" id="KW-1003">Cell membrane</keyword>
<evidence type="ECO:0000259" key="11">
    <source>
        <dbReference type="Pfam" id="PF01706"/>
    </source>
</evidence>
<dbReference type="PANTHER" id="PTHR30534">
    <property type="entry name" value="FLAGELLAR MOTOR SWITCH PROTEIN FLIG"/>
    <property type="match status" value="1"/>
</dbReference>
<evidence type="ECO:0000256" key="8">
    <source>
        <dbReference type="ARBA" id="ARBA00023136"/>
    </source>
</evidence>
<dbReference type="Proteomes" id="UP000251341">
    <property type="component" value="Unassembled WGS sequence"/>
</dbReference>
<dbReference type="Gene3D" id="1.10.220.30">
    <property type="match status" value="3"/>
</dbReference>
<evidence type="ECO:0000256" key="10">
    <source>
        <dbReference type="ARBA" id="ARBA00025598"/>
    </source>
</evidence>
<sequence>MTDKLRAELAGITSTQRAAVLMLLLGEEQAAEIIKYLSPKEVQALGAAMVQVANFSQEAVNYVLDEFVDHLKNQNNVSIGGADYVEKVMRLALGDDKAASVLGRIMPGQGTKGLDILSWMDARGIADMIRGEHPQVVAIILSLLESEVAADVLNYLPPDTRAEVIQRVASLDTVQPSAMAELEAIMKQQFSKNASAQSSSFGGIQAAAKIMNLTKTALEASIMNGLNDIDPDLMLKIQDNMFTFENLVSVDNKGIQVLMRAVEPDMLMMALKNASEPCQARFFDNMSERARGMFRDDMEAKGPQRMADVEDAQKQIMRKARKLSDSGELILGGADFV</sequence>
<dbReference type="InterPro" id="IPR000090">
    <property type="entry name" value="Flg_Motor_Flig"/>
</dbReference>
<comment type="similarity">
    <text evidence="3">Belongs to the FliG family.</text>
</comment>
<dbReference type="GO" id="GO:0071973">
    <property type="term" value="P:bacterial-type flagellum-dependent cell motility"/>
    <property type="evidence" value="ECO:0007669"/>
    <property type="project" value="InterPro"/>
</dbReference>
<evidence type="ECO:0000256" key="7">
    <source>
        <dbReference type="ARBA" id="ARBA00022779"/>
    </source>
</evidence>
<dbReference type="PANTHER" id="PTHR30534:SF0">
    <property type="entry name" value="FLAGELLAR MOTOR SWITCH PROTEIN FLIG"/>
    <property type="match status" value="1"/>
</dbReference>
<dbReference type="PRINTS" id="PR00954">
    <property type="entry name" value="FLGMOTORFLIG"/>
</dbReference>
<evidence type="ECO:0000313" key="14">
    <source>
        <dbReference type="EMBL" id="PUE60816.1"/>
    </source>
</evidence>
<evidence type="ECO:0000256" key="6">
    <source>
        <dbReference type="ARBA" id="ARBA00022500"/>
    </source>
</evidence>
<keyword evidence="14" id="KW-0969">Cilium</keyword>
<keyword evidence="14" id="KW-0282">Flagellum</keyword>
<evidence type="ECO:0000259" key="13">
    <source>
        <dbReference type="Pfam" id="PF14842"/>
    </source>
</evidence>
<keyword evidence="7" id="KW-0283">Flagellar rotation</keyword>
<evidence type="ECO:0000313" key="15">
    <source>
        <dbReference type="Proteomes" id="UP000251341"/>
    </source>
</evidence>
<dbReference type="Pfam" id="PF14841">
    <property type="entry name" value="FliG_M"/>
    <property type="match status" value="1"/>
</dbReference>
<keyword evidence="6" id="KW-0145">Chemotaxis</keyword>
<keyword evidence="15" id="KW-1185">Reference proteome</keyword>
<feature type="domain" description="Flagellar motor switch protein FliG middle" evidence="12">
    <location>
        <begin position="124"/>
        <end position="195"/>
    </location>
</feature>
<comment type="subcellular location">
    <subcellularLocation>
        <location evidence="1">Bacterial flagellum basal body</location>
    </subcellularLocation>
    <subcellularLocation>
        <location evidence="2">Cell membrane</location>
        <topology evidence="2">Peripheral membrane protein</topology>
        <orientation evidence="2">Cytoplasmic side</orientation>
    </subcellularLocation>
</comment>
<evidence type="ECO:0000256" key="1">
    <source>
        <dbReference type="ARBA" id="ARBA00004117"/>
    </source>
</evidence>
<dbReference type="GO" id="GO:0003774">
    <property type="term" value="F:cytoskeletal motor activity"/>
    <property type="evidence" value="ECO:0007669"/>
    <property type="project" value="InterPro"/>
</dbReference>
<protein>
    <recommendedName>
        <fullName evidence="4">Flagellar motor switch protein FliG</fullName>
    </recommendedName>
</protein>
<reference evidence="14 15" key="1">
    <citation type="submission" date="2017-04" db="EMBL/GenBank/DDBJ databases">
        <title>Unexpected and diverse lifestyles within the genus Limnohabitans.</title>
        <authorList>
            <person name="Kasalicky V."/>
            <person name="Mehrshad M."/>
            <person name="Andrei S.-A."/>
            <person name="Salcher M."/>
            <person name="Kratochvilova H."/>
            <person name="Simek K."/>
            <person name="Ghai R."/>
        </authorList>
    </citation>
    <scope>NUCLEOTIDE SEQUENCE [LARGE SCALE GENOMIC DNA]</scope>
    <source>
        <strain evidence="14 15">MWH-C5</strain>
    </source>
</reference>
<dbReference type="SUPFAM" id="SSF48029">
    <property type="entry name" value="FliG"/>
    <property type="match status" value="2"/>
</dbReference>
<dbReference type="InterPro" id="IPR011002">
    <property type="entry name" value="FliG_a-hlx"/>
</dbReference>
<feature type="domain" description="Flagellar motor switch protein FliG C-terminal" evidence="11">
    <location>
        <begin position="225"/>
        <end position="331"/>
    </location>
</feature>
<organism evidence="14 15">
    <name type="scientific">Limnohabitans curvus</name>
    <dbReference type="NCBI Taxonomy" id="323423"/>
    <lineage>
        <taxon>Bacteria</taxon>
        <taxon>Pseudomonadati</taxon>
        <taxon>Pseudomonadota</taxon>
        <taxon>Betaproteobacteria</taxon>
        <taxon>Burkholderiales</taxon>
        <taxon>Comamonadaceae</taxon>
        <taxon>Limnohabitans</taxon>
    </lineage>
</organism>
<dbReference type="GO" id="GO:0009425">
    <property type="term" value="C:bacterial-type flagellum basal body"/>
    <property type="evidence" value="ECO:0007669"/>
    <property type="project" value="UniProtKB-SubCell"/>
</dbReference>
<gene>
    <name evidence="14" type="ORF">B9Z44_09770</name>
</gene>
<dbReference type="EMBL" id="NESP01000001">
    <property type="protein sequence ID" value="PUE60816.1"/>
    <property type="molecule type" value="Genomic_DNA"/>
</dbReference>